<keyword evidence="3" id="KW-1185">Reference proteome</keyword>
<dbReference type="AlphaFoldDB" id="A0A9P0CLD8"/>
<proteinExistence type="predicted"/>
<organism evidence="2 3">
    <name type="scientific">Psylliodes chrysocephalus</name>
    <dbReference type="NCBI Taxonomy" id="3402493"/>
    <lineage>
        <taxon>Eukaryota</taxon>
        <taxon>Metazoa</taxon>
        <taxon>Ecdysozoa</taxon>
        <taxon>Arthropoda</taxon>
        <taxon>Hexapoda</taxon>
        <taxon>Insecta</taxon>
        <taxon>Pterygota</taxon>
        <taxon>Neoptera</taxon>
        <taxon>Endopterygota</taxon>
        <taxon>Coleoptera</taxon>
        <taxon>Polyphaga</taxon>
        <taxon>Cucujiformia</taxon>
        <taxon>Chrysomeloidea</taxon>
        <taxon>Chrysomelidae</taxon>
        <taxon>Galerucinae</taxon>
        <taxon>Alticini</taxon>
        <taxon>Psylliodes</taxon>
    </lineage>
</organism>
<dbReference type="EMBL" id="OV651828">
    <property type="protein sequence ID" value="CAH1104294.1"/>
    <property type="molecule type" value="Genomic_DNA"/>
</dbReference>
<name>A0A9P0CLD8_9CUCU</name>
<dbReference type="OrthoDB" id="7475343at2759"/>
<accession>A0A9P0CLD8</accession>
<protein>
    <submittedName>
        <fullName evidence="2">Uncharacterized protein</fullName>
    </submittedName>
</protein>
<evidence type="ECO:0000313" key="3">
    <source>
        <dbReference type="Proteomes" id="UP001153636"/>
    </source>
</evidence>
<feature type="region of interest" description="Disordered" evidence="1">
    <location>
        <begin position="1"/>
        <end position="28"/>
    </location>
</feature>
<feature type="compositionally biased region" description="Basic and acidic residues" evidence="1">
    <location>
        <begin position="8"/>
        <end position="28"/>
    </location>
</feature>
<reference evidence="2" key="1">
    <citation type="submission" date="2022-01" db="EMBL/GenBank/DDBJ databases">
        <authorList>
            <person name="King R."/>
        </authorList>
    </citation>
    <scope>NUCLEOTIDE SEQUENCE</scope>
</reference>
<dbReference type="Proteomes" id="UP001153636">
    <property type="component" value="Chromosome 16"/>
</dbReference>
<sequence>MSDTDDTQSERSVEETKKRKRGVRNDKNYKRNVIKRCRVQGKVYANYKENAVYARKLGDGFRCPIKCFEKLNDDIKDALFTPFCALNTKEDQDIYLQGLLEVVNIK</sequence>
<evidence type="ECO:0000256" key="1">
    <source>
        <dbReference type="SAM" id="MobiDB-lite"/>
    </source>
</evidence>
<gene>
    <name evidence="2" type="ORF">PSYICH_LOCUS5074</name>
</gene>
<evidence type="ECO:0000313" key="2">
    <source>
        <dbReference type="EMBL" id="CAH1104294.1"/>
    </source>
</evidence>